<accession>A0A7W0CC66</accession>
<feature type="domain" description="Glycosyltransferase 2-like" evidence="5">
    <location>
        <begin position="5"/>
        <end position="150"/>
    </location>
</feature>
<keyword evidence="3 6" id="KW-0808">Transferase</keyword>
<organism evidence="6 7">
    <name type="scientific">Desulfosalsimonas propionicica</name>
    <dbReference type="NCBI Taxonomy" id="332175"/>
    <lineage>
        <taxon>Bacteria</taxon>
        <taxon>Pseudomonadati</taxon>
        <taxon>Thermodesulfobacteriota</taxon>
        <taxon>Desulfobacteria</taxon>
        <taxon>Desulfobacterales</taxon>
        <taxon>Desulfosalsimonadaceae</taxon>
        <taxon>Desulfosalsimonas</taxon>
    </lineage>
</organism>
<keyword evidence="4" id="KW-1133">Transmembrane helix</keyword>
<dbReference type="Pfam" id="PF00535">
    <property type="entry name" value="Glycos_transf_2"/>
    <property type="match status" value="1"/>
</dbReference>
<evidence type="ECO:0000256" key="2">
    <source>
        <dbReference type="ARBA" id="ARBA00022676"/>
    </source>
</evidence>
<comment type="similarity">
    <text evidence="1">Belongs to the glycosyltransferase 2 family.</text>
</comment>
<dbReference type="Proteomes" id="UP000525298">
    <property type="component" value="Unassembled WGS sequence"/>
</dbReference>
<dbReference type="EMBL" id="JACDUS010000015">
    <property type="protein sequence ID" value="MBA2883013.1"/>
    <property type="molecule type" value="Genomic_DNA"/>
</dbReference>
<keyword evidence="2" id="KW-0328">Glycosyltransferase</keyword>
<evidence type="ECO:0000256" key="3">
    <source>
        <dbReference type="ARBA" id="ARBA00022679"/>
    </source>
</evidence>
<comment type="caution">
    <text evidence="6">The sequence shown here is derived from an EMBL/GenBank/DDBJ whole genome shotgun (WGS) entry which is preliminary data.</text>
</comment>
<keyword evidence="4" id="KW-0812">Transmembrane</keyword>
<dbReference type="SUPFAM" id="SSF53448">
    <property type="entry name" value="Nucleotide-diphospho-sugar transferases"/>
    <property type="match status" value="1"/>
</dbReference>
<feature type="transmembrane region" description="Helical" evidence="4">
    <location>
        <begin position="232"/>
        <end position="251"/>
    </location>
</feature>
<evidence type="ECO:0000313" key="6">
    <source>
        <dbReference type="EMBL" id="MBA2883013.1"/>
    </source>
</evidence>
<evidence type="ECO:0000313" key="7">
    <source>
        <dbReference type="Proteomes" id="UP000525298"/>
    </source>
</evidence>
<keyword evidence="7" id="KW-1185">Reference proteome</keyword>
<gene>
    <name evidence="6" type="ORF">HNR65_003370</name>
</gene>
<dbReference type="PANTHER" id="PTHR43630:SF1">
    <property type="entry name" value="POLY-BETA-1,6-N-ACETYL-D-GLUCOSAMINE SYNTHASE"/>
    <property type="match status" value="1"/>
</dbReference>
<sequence length="349" mass="39303">MAGKIENALEQIYPKEKLEIIVASDASTDQTDDIVRQYSNQGLRLVRAPERKGKEHAQMHAVRAAAGDILVFSDAATILKPDALRRIAVNFHDPDIGCVSSEDRFIDRDGNVSGEGLYVRYEMFIRALESRVNTLVGLSGSFFAARKSVCRNWAPDLQSDFNTVLNAVRMGLKGVSDPQTRGYYENIADERKEFQRKVRTVLRGITVLMRNREFLNPRKHGLFAWQLISHKLFRWLVPFFLIIAFAANIALLSAGPLYIVFFAGQLVFYASALVYSLQAVPAQGKKRANLQASQSQAKEKFPALETLKKIFLRLSGIAYYFTSVNASILIAWFKFAAGKRATTWEPSKR</sequence>
<feature type="transmembrane region" description="Helical" evidence="4">
    <location>
        <begin position="317"/>
        <end position="337"/>
    </location>
</feature>
<protein>
    <submittedName>
        <fullName evidence="6">Glycosyltransferase involved in cell wall biosynthesis</fullName>
    </submittedName>
</protein>
<dbReference type="Gene3D" id="3.90.550.10">
    <property type="entry name" value="Spore Coat Polysaccharide Biosynthesis Protein SpsA, Chain A"/>
    <property type="match status" value="1"/>
</dbReference>
<dbReference type="InterPro" id="IPR001173">
    <property type="entry name" value="Glyco_trans_2-like"/>
</dbReference>
<reference evidence="6 7" key="1">
    <citation type="submission" date="2020-07" db="EMBL/GenBank/DDBJ databases">
        <title>Genomic Encyclopedia of Type Strains, Phase IV (KMG-IV): sequencing the most valuable type-strain genomes for metagenomic binning, comparative biology and taxonomic classification.</title>
        <authorList>
            <person name="Goeker M."/>
        </authorList>
    </citation>
    <scope>NUCLEOTIDE SEQUENCE [LARGE SCALE GENOMIC DNA]</scope>
    <source>
        <strain evidence="6 7">DSM 17721</strain>
    </source>
</reference>
<dbReference type="PANTHER" id="PTHR43630">
    <property type="entry name" value="POLY-BETA-1,6-N-ACETYL-D-GLUCOSAMINE SYNTHASE"/>
    <property type="match status" value="1"/>
</dbReference>
<evidence type="ECO:0000256" key="1">
    <source>
        <dbReference type="ARBA" id="ARBA00006739"/>
    </source>
</evidence>
<dbReference type="GO" id="GO:0016757">
    <property type="term" value="F:glycosyltransferase activity"/>
    <property type="evidence" value="ECO:0007669"/>
    <property type="project" value="UniProtKB-KW"/>
</dbReference>
<proteinExistence type="inferred from homology"/>
<feature type="transmembrane region" description="Helical" evidence="4">
    <location>
        <begin position="257"/>
        <end position="277"/>
    </location>
</feature>
<evidence type="ECO:0000259" key="5">
    <source>
        <dbReference type="Pfam" id="PF00535"/>
    </source>
</evidence>
<keyword evidence="4" id="KW-0472">Membrane</keyword>
<evidence type="ECO:0000256" key="4">
    <source>
        <dbReference type="SAM" id="Phobius"/>
    </source>
</evidence>
<dbReference type="InterPro" id="IPR029044">
    <property type="entry name" value="Nucleotide-diphossugar_trans"/>
</dbReference>
<dbReference type="AlphaFoldDB" id="A0A7W0CC66"/>
<name>A0A7W0CC66_9BACT</name>